<proteinExistence type="predicted"/>
<name>A0ABV5X153_9MICO</name>
<feature type="domain" description="Antirepressor protein C-terminal" evidence="1">
    <location>
        <begin position="136"/>
        <end position="242"/>
    </location>
</feature>
<reference evidence="3 4" key="1">
    <citation type="submission" date="2024-09" db="EMBL/GenBank/DDBJ databases">
        <authorList>
            <person name="Sun Q."/>
            <person name="Mori K."/>
        </authorList>
    </citation>
    <scope>NUCLEOTIDE SEQUENCE [LARGE SCALE GENOMIC DNA]</scope>
    <source>
        <strain evidence="3 4">JCM 11683</strain>
    </source>
</reference>
<dbReference type="RefSeq" id="WP_376839933.1">
    <property type="nucleotide sequence ID" value="NZ_JBHMAU010000046.1"/>
</dbReference>
<feature type="domain" description="AntA/AntB antirepressor" evidence="2">
    <location>
        <begin position="23"/>
        <end position="91"/>
    </location>
</feature>
<dbReference type="InterPro" id="IPR013557">
    <property type="entry name" value="AntA/B_antirep"/>
</dbReference>
<dbReference type="Pfam" id="PF08346">
    <property type="entry name" value="AntA"/>
    <property type="match status" value="1"/>
</dbReference>
<gene>
    <name evidence="3" type="ORF">ACFFN1_07115</name>
</gene>
<evidence type="ECO:0000259" key="2">
    <source>
        <dbReference type="Pfam" id="PF08346"/>
    </source>
</evidence>
<protein>
    <submittedName>
        <fullName evidence="3">AntA/AntB antirepressor family protein</fullName>
    </submittedName>
</protein>
<dbReference type="Proteomes" id="UP001589707">
    <property type="component" value="Unassembled WGS sequence"/>
</dbReference>
<accession>A0ABV5X153</accession>
<comment type="caution">
    <text evidence="3">The sequence shown here is derived from an EMBL/GenBank/DDBJ whole genome shotgun (WGS) entry which is preliminary data.</text>
</comment>
<dbReference type="InterPro" id="IPR005039">
    <property type="entry name" value="Ant_C"/>
</dbReference>
<evidence type="ECO:0000259" key="1">
    <source>
        <dbReference type="Pfam" id="PF03374"/>
    </source>
</evidence>
<evidence type="ECO:0000313" key="4">
    <source>
        <dbReference type="Proteomes" id="UP001589707"/>
    </source>
</evidence>
<keyword evidence="4" id="KW-1185">Reference proteome</keyword>
<sequence length="262" mass="30351">MTNPTSIQQLIPIRDHEGQQVASGRAIHAFLGLGRDYTTWFKKMTEYGFTEGQDYLTISGEVAREGRGAVTRIDHAVTIDMAKELGMIQRTPKGKEIRQYFIAVEKQRLAPTPELASRADLARMVLEAEEEKKVLEAALESAAPAIEYHDRYVSDGDVVKIEDWGRQYQLRKMETFKLLRDKNIIFKHSYGWYWSNSQQKQVEEYEYRARQGRQTYAYFEQRPHHKVSRMYNGQVRQTLYVRQAHAIDLAKACGLVQVKESA</sequence>
<dbReference type="Pfam" id="PF03374">
    <property type="entry name" value="ANT"/>
    <property type="match status" value="1"/>
</dbReference>
<dbReference type="EMBL" id="JBHMAU010000046">
    <property type="protein sequence ID" value="MFB9776172.1"/>
    <property type="molecule type" value="Genomic_DNA"/>
</dbReference>
<evidence type="ECO:0000313" key="3">
    <source>
        <dbReference type="EMBL" id="MFB9776172.1"/>
    </source>
</evidence>
<organism evidence="3 4">
    <name type="scientific">Brevibacterium otitidis</name>
    <dbReference type="NCBI Taxonomy" id="53364"/>
    <lineage>
        <taxon>Bacteria</taxon>
        <taxon>Bacillati</taxon>
        <taxon>Actinomycetota</taxon>
        <taxon>Actinomycetes</taxon>
        <taxon>Micrococcales</taxon>
        <taxon>Brevibacteriaceae</taxon>
        <taxon>Brevibacterium</taxon>
    </lineage>
</organism>